<feature type="region of interest" description="Disordered" evidence="1">
    <location>
        <begin position="67"/>
        <end position="96"/>
    </location>
</feature>
<protein>
    <submittedName>
        <fullName evidence="2">Uncharacterized protein</fullName>
    </submittedName>
</protein>
<keyword evidence="3" id="KW-1185">Reference proteome</keyword>
<comment type="caution">
    <text evidence="2">The sequence shown here is derived from an EMBL/GenBank/DDBJ whole genome shotgun (WGS) entry which is preliminary data.</text>
</comment>
<reference evidence="3" key="1">
    <citation type="submission" date="2017-03" db="EMBL/GenBank/DDBJ databases">
        <title>Genomes of endolithic fungi from Antarctica.</title>
        <authorList>
            <person name="Coleine C."/>
            <person name="Masonjones S."/>
            <person name="Stajich J.E."/>
        </authorList>
    </citation>
    <scope>NUCLEOTIDE SEQUENCE [LARGE SCALE GENOMIC DNA]</scope>
    <source>
        <strain evidence="3">CCFEE 5527</strain>
    </source>
</reference>
<dbReference type="EMBL" id="NAJO01000006">
    <property type="protein sequence ID" value="OQO11887.1"/>
    <property type="molecule type" value="Genomic_DNA"/>
</dbReference>
<name>A0A1V8TKI6_9PEZI</name>
<evidence type="ECO:0000313" key="3">
    <source>
        <dbReference type="Proteomes" id="UP000192596"/>
    </source>
</evidence>
<dbReference type="Proteomes" id="UP000192596">
    <property type="component" value="Unassembled WGS sequence"/>
</dbReference>
<organism evidence="2 3">
    <name type="scientific">Cryoendolithus antarcticus</name>
    <dbReference type="NCBI Taxonomy" id="1507870"/>
    <lineage>
        <taxon>Eukaryota</taxon>
        <taxon>Fungi</taxon>
        <taxon>Dikarya</taxon>
        <taxon>Ascomycota</taxon>
        <taxon>Pezizomycotina</taxon>
        <taxon>Dothideomycetes</taxon>
        <taxon>Dothideomycetidae</taxon>
        <taxon>Cladosporiales</taxon>
        <taxon>Cladosporiaceae</taxon>
        <taxon>Cryoendolithus</taxon>
    </lineage>
</organism>
<proteinExistence type="predicted"/>
<evidence type="ECO:0000313" key="2">
    <source>
        <dbReference type="EMBL" id="OQO11887.1"/>
    </source>
</evidence>
<dbReference type="STRING" id="1507870.A0A1V8TKI6"/>
<evidence type="ECO:0000256" key="1">
    <source>
        <dbReference type="SAM" id="MobiDB-lite"/>
    </source>
</evidence>
<dbReference type="OrthoDB" id="2522565at2759"/>
<dbReference type="InParanoid" id="A0A1V8TKI6"/>
<dbReference type="AlphaFoldDB" id="A0A1V8TKI6"/>
<gene>
    <name evidence="2" type="ORF">B0A48_03614</name>
</gene>
<sequence length="497" mass="55544">MLLKGNARVAVVAGFLISLTLVGLLFIAPLDDASHALRKLGNPFKHAPSATVTQVFGDATWTEISATATSKPAQDDHDAGDDNDEEDVDDDMAWHPAGHLPAAQQKASDEAMALEHIRLTTNTTLRRNGTFFPIIFPGQGSYNPNIIPHPSHEDTYIIVAQRDKRDDDELIFYSALFCEAMFFDGELICIKPPLILPIQSTTTDACEGSKWEEAREWIGPHDTRIFYGVHGHPYAMFSSQAEHHCFGEWLQRLDRLMPWLPGPSTYTNDSFFHATDLKRPPPFGAMEKNWFVFWDRNNQSYLHYDVFPSRTFAKLDRDGSVGEDLSHLALSDAQCLSDYMPSVNPATNLEWIHQSTNSLAVTFCNRTDPSCIPSANNTRLFTLFQHKSFYGHGVYEPYIMVFSQEAPFSVYGISSKPLWFEGRGEAGGAWAEGTWRPDDQSQLLFVVSMNWRRRGSGYHGFLDDELFVSFGVEDQASGGAAVVAGELLAELNLCDQG</sequence>
<feature type="compositionally biased region" description="Acidic residues" evidence="1">
    <location>
        <begin position="78"/>
        <end position="91"/>
    </location>
</feature>
<accession>A0A1V8TKI6</accession>